<keyword evidence="2" id="KW-0378">Hydrolase</keyword>
<name>A0A6C0AW78_9ZZZZ</name>
<evidence type="ECO:0000259" key="4">
    <source>
        <dbReference type="SMART" id="SM00479"/>
    </source>
</evidence>
<dbReference type="GO" id="GO:0008408">
    <property type="term" value="F:3'-5' exonuclease activity"/>
    <property type="evidence" value="ECO:0007669"/>
    <property type="project" value="TreeGrafter"/>
</dbReference>
<keyword evidence="1" id="KW-0540">Nuclease</keyword>
<dbReference type="PANTHER" id="PTHR30231">
    <property type="entry name" value="DNA POLYMERASE III SUBUNIT EPSILON"/>
    <property type="match status" value="1"/>
</dbReference>
<dbReference type="EMBL" id="MN738760">
    <property type="protein sequence ID" value="QHS83531.1"/>
    <property type="molecule type" value="Genomic_DNA"/>
</dbReference>
<evidence type="ECO:0000313" key="5">
    <source>
        <dbReference type="EMBL" id="QHS83531.1"/>
    </source>
</evidence>
<dbReference type="SUPFAM" id="SSF53098">
    <property type="entry name" value="Ribonuclease H-like"/>
    <property type="match status" value="1"/>
</dbReference>
<dbReference type="SMART" id="SM00479">
    <property type="entry name" value="EXOIII"/>
    <property type="match status" value="1"/>
</dbReference>
<dbReference type="Pfam" id="PF00929">
    <property type="entry name" value="RNase_T"/>
    <property type="match status" value="1"/>
</dbReference>
<keyword evidence="3" id="KW-0269">Exonuclease</keyword>
<protein>
    <recommendedName>
        <fullName evidence="4">Exonuclease domain-containing protein</fullName>
    </recommendedName>
</protein>
<evidence type="ECO:0000256" key="2">
    <source>
        <dbReference type="ARBA" id="ARBA00022801"/>
    </source>
</evidence>
<dbReference type="InterPro" id="IPR036397">
    <property type="entry name" value="RNaseH_sf"/>
</dbReference>
<proteinExistence type="predicted"/>
<dbReference type="AlphaFoldDB" id="A0A6C0AW78"/>
<evidence type="ECO:0000256" key="3">
    <source>
        <dbReference type="ARBA" id="ARBA00022839"/>
    </source>
</evidence>
<dbReference type="GO" id="GO:0003676">
    <property type="term" value="F:nucleic acid binding"/>
    <property type="evidence" value="ECO:0007669"/>
    <property type="project" value="InterPro"/>
</dbReference>
<dbReference type="CDD" id="cd06127">
    <property type="entry name" value="DEDDh"/>
    <property type="match status" value="1"/>
</dbReference>
<accession>A0A6C0AW78</accession>
<reference evidence="5" key="1">
    <citation type="journal article" date="2020" name="Nature">
        <title>Giant virus diversity and host interactions through global metagenomics.</title>
        <authorList>
            <person name="Schulz F."/>
            <person name="Roux S."/>
            <person name="Paez-Espino D."/>
            <person name="Jungbluth S."/>
            <person name="Walsh D.A."/>
            <person name="Denef V.J."/>
            <person name="McMahon K.D."/>
            <person name="Konstantinidis K.T."/>
            <person name="Eloe-Fadrosh E.A."/>
            <person name="Kyrpides N.C."/>
            <person name="Woyke T."/>
        </authorList>
    </citation>
    <scope>NUCLEOTIDE SEQUENCE</scope>
    <source>
        <strain evidence="5">GVMAG-S-ERX555961-36</strain>
    </source>
</reference>
<evidence type="ECO:0000256" key="1">
    <source>
        <dbReference type="ARBA" id="ARBA00022722"/>
    </source>
</evidence>
<organism evidence="5">
    <name type="scientific">viral metagenome</name>
    <dbReference type="NCBI Taxonomy" id="1070528"/>
    <lineage>
        <taxon>unclassified sequences</taxon>
        <taxon>metagenomes</taxon>
        <taxon>organismal metagenomes</taxon>
    </lineage>
</organism>
<dbReference type="InterPro" id="IPR012337">
    <property type="entry name" value="RNaseH-like_sf"/>
</dbReference>
<dbReference type="Gene3D" id="3.30.420.10">
    <property type="entry name" value="Ribonuclease H-like superfamily/Ribonuclease H"/>
    <property type="match status" value="1"/>
</dbReference>
<feature type="domain" description="Exonuclease" evidence="4">
    <location>
        <begin position="2"/>
        <end position="202"/>
    </location>
</feature>
<dbReference type="InterPro" id="IPR013520">
    <property type="entry name" value="Ribonucl_H"/>
</dbReference>
<dbReference type="PANTHER" id="PTHR30231:SF4">
    <property type="entry name" value="PROTEIN NEN2"/>
    <property type="match status" value="1"/>
</dbReference>
<sequence>MPILVFDCETTGLPIEKKDKKLKYTPERYHHPIKTKYYDTSRLVELGFGSISKVGDNWISTDAKSMIVYPDNFEIKNSEIHGIEHQVALESGKPFKDVIKQLEKELDGVNKILAYNAQFDINVLLSEAYRYGCTEFIEKFNKKEFICVMELAKKKLKGPYKYQKYKLENVYNTLFGTKNVQKHRAGEDVEMCSKVFIKLDSM</sequence>